<proteinExistence type="predicted"/>
<dbReference type="AlphaFoldDB" id="A0A2P2NUB1"/>
<evidence type="ECO:0000313" key="1">
    <source>
        <dbReference type="EMBL" id="MBX46044.1"/>
    </source>
</evidence>
<reference evidence="1" key="1">
    <citation type="submission" date="2018-02" db="EMBL/GenBank/DDBJ databases">
        <title>Rhizophora mucronata_Transcriptome.</title>
        <authorList>
            <person name="Meera S.P."/>
            <person name="Sreeshan A."/>
            <person name="Augustine A."/>
        </authorList>
    </citation>
    <scope>NUCLEOTIDE SEQUENCE</scope>
    <source>
        <tissue evidence="1">Leaf</tissue>
    </source>
</reference>
<dbReference type="EMBL" id="GGEC01065560">
    <property type="protein sequence ID" value="MBX46044.1"/>
    <property type="molecule type" value="Transcribed_RNA"/>
</dbReference>
<organism evidence="1">
    <name type="scientific">Rhizophora mucronata</name>
    <name type="common">Asiatic mangrove</name>
    <dbReference type="NCBI Taxonomy" id="61149"/>
    <lineage>
        <taxon>Eukaryota</taxon>
        <taxon>Viridiplantae</taxon>
        <taxon>Streptophyta</taxon>
        <taxon>Embryophyta</taxon>
        <taxon>Tracheophyta</taxon>
        <taxon>Spermatophyta</taxon>
        <taxon>Magnoliopsida</taxon>
        <taxon>eudicotyledons</taxon>
        <taxon>Gunneridae</taxon>
        <taxon>Pentapetalae</taxon>
        <taxon>rosids</taxon>
        <taxon>fabids</taxon>
        <taxon>Malpighiales</taxon>
        <taxon>Rhizophoraceae</taxon>
        <taxon>Rhizophora</taxon>
    </lineage>
</organism>
<protein>
    <submittedName>
        <fullName evidence="1">Uncharacterized protein</fullName>
    </submittedName>
</protein>
<sequence>MQAHIISLTHVTYKFSVRLLSLSHRQQNMRCNFPLYNHYFS</sequence>
<accession>A0A2P2NUB1</accession>
<name>A0A2P2NUB1_RHIMU</name>